<name>A0ABV3SV07_9ACTN</name>
<organism evidence="2 3">
    <name type="scientific">Nocardioides eburneus</name>
    <dbReference type="NCBI Taxonomy" id="3231482"/>
    <lineage>
        <taxon>Bacteria</taxon>
        <taxon>Bacillati</taxon>
        <taxon>Actinomycetota</taxon>
        <taxon>Actinomycetes</taxon>
        <taxon>Propionibacteriales</taxon>
        <taxon>Nocardioidaceae</taxon>
        <taxon>Nocardioides</taxon>
    </lineage>
</organism>
<reference evidence="2 3" key="1">
    <citation type="submission" date="2024-07" db="EMBL/GenBank/DDBJ databases">
        <authorList>
            <person name="Lee S."/>
            <person name="Kang M."/>
        </authorList>
    </citation>
    <scope>NUCLEOTIDE SEQUENCE [LARGE SCALE GENOMIC DNA]</scope>
    <source>
        <strain evidence="2 3">DS6</strain>
    </source>
</reference>
<feature type="region of interest" description="Disordered" evidence="1">
    <location>
        <begin position="1"/>
        <end position="46"/>
    </location>
</feature>
<protein>
    <recommendedName>
        <fullName evidence="4">DUF559 domain-containing protein</fullName>
    </recommendedName>
</protein>
<evidence type="ECO:0008006" key="4">
    <source>
        <dbReference type="Google" id="ProtNLM"/>
    </source>
</evidence>
<evidence type="ECO:0000256" key="1">
    <source>
        <dbReference type="SAM" id="MobiDB-lite"/>
    </source>
</evidence>
<comment type="caution">
    <text evidence="2">The sequence shown here is derived from an EMBL/GenBank/DDBJ whole genome shotgun (WGS) entry which is preliminary data.</text>
</comment>
<dbReference type="RefSeq" id="WP_367991526.1">
    <property type="nucleotide sequence ID" value="NZ_JBFPJR010000005.1"/>
</dbReference>
<evidence type="ECO:0000313" key="3">
    <source>
        <dbReference type="Proteomes" id="UP001556631"/>
    </source>
</evidence>
<dbReference type="Proteomes" id="UP001556631">
    <property type="component" value="Unassembled WGS sequence"/>
</dbReference>
<keyword evidence="3" id="KW-1185">Reference proteome</keyword>
<sequence length="352" mass="39134">MASRRPHFQPPAYSAERPGLVRPVRVDPTGEAGPTPRQARGRAWRSTSRGLYVPSSVDGDLPQQRVLEAATVLPDYAAVTGWAAFAWKGARWFDGFDPRGEPRPVPLAVLNHQVRTRPGLLICAERLRPDELYLHDGLRVTDPTRSVAFEMRYAADVRAAAACLDMAAYSDLVSIAGVARLAERLNGWTGIGQLRTAVGLADENSWSPAESDMRMTLRLDLGLTGLLCNHPVFDLDGRHLGTPDVIDPEAGVAWEYDGPLHLEGRQRAKDLRREAVFRRVGLEYVTMVGADRVDPGAFLQRSVDARRRAQRLPGPRQWTVEPPSWWTPTTTVAQRLALTDAQRQRFLRNRAA</sequence>
<gene>
    <name evidence="2" type="ORF">AB3X52_04005</name>
</gene>
<evidence type="ECO:0000313" key="2">
    <source>
        <dbReference type="EMBL" id="MEX0426774.1"/>
    </source>
</evidence>
<accession>A0ABV3SV07</accession>
<dbReference type="EMBL" id="JBFPJR010000005">
    <property type="protein sequence ID" value="MEX0426774.1"/>
    <property type="molecule type" value="Genomic_DNA"/>
</dbReference>
<proteinExistence type="predicted"/>